<dbReference type="GO" id="GO:0016740">
    <property type="term" value="F:transferase activity"/>
    <property type="evidence" value="ECO:0007669"/>
    <property type="project" value="UniProtKB-KW"/>
</dbReference>
<comment type="function">
    <text evidence="8">Transfers a GMP moiety from GTP to Mo-molybdopterin (Mo-MPT) cofactor (Moco or molybdenum cofactor) to form Mo-molybdopterin guanine dinucleotide (Mo-MGD) cofactor.</text>
</comment>
<dbReference type="PANTHER" id="PTHR19136:SF81">
    <property type="entry name" value="MOLYBDENUM COFACTOR GUANYLYLTRANSFERASE"/>
    <property type="match status" value="1"/>
</dbReference>
<comment type="catalytic activity">
    <reaction evidence="8">
        <text>Mo-molybdopterin + GTP + H(+) = Mo-molybdopterin guanine dinucleotide + diphosphate</text>
        <dbReference type="Rhea" id="RHEA:34243"/>
        <dbReference type="ChEBI" id="CHEBI:15378"/>
        <dbReference type="ChEBI" id="CHEBI:33019"/>
        <dbReference type="ChEBI" id="CHEBI:37565"/>
        <dbReference type="ChEBI" id="CHEBI:71302"/>
        <dbReference type="ChEBI" id="CHEBI:71310"/>
        <dbReference type="EC" id="2.7.7.77"/>
    </reaction>
</comment>
<feature type="binding site" evidence="8">
    <location>
        <begin position="18"/>
        <end position="20"/>
    </location>
    <ligand>
        <name>GTP</name>
        <dbReference type="ChEBI" id="CHEBI:37565"/>
    </ligand>
</feature>
<comment type="cofactor">
    <cofactor evidence="8">
        <name>Mg(2+)</name>
        <dbReference type="ChEBI" id="CHEBI:18420"/>
    </cofactor>
</comment>
<name>A0ABX1GTH2_9FLAO</name>
<keyword evidence="1 8" id="KW-0963">Cytoplasm</keyword>
<dbReference type="InterPro" id="IPR025877">
    <property type="entry name" value="MobA-like_NTP_Trfase"/>
</dbReference>
<dbReference type="RefSeq" id="WP_168552516.1">
    <property type="nucleotide sequence ID" value="NZ_JAAWWL010000002.1"/>
</dbReference>
<dbReference type="EMBL" id="JAAWWL010000002">
    <property type="protein sequence ID" value="NKI32305.1"/>
    <property type="molecule type" value="Genomic_DNA"/>
</dbReference>
<dbReference type="EC" id="2.7.7.77" evidence="8"/>
<dbReference type="SUPFAM" id="SSF53448">
    <property type="entry name" value="Nucleotide-diphospho-sugar transferases"/>
    <property type="match status" value="1"/>
</dbReference>
<keyword evidence="3 8" id="KW-0479">Metal-binding</keyword>
<evidence type="ECO:0000256" key="2">
    <source>
        <dbReference type="ARBA" id="ARBA00022679"/>
    </source>
</evidence>
<feature type="binding site" evidence="8">
    <location>
        <position position="104"/>
    </location>
    <ligand>
        <name>GTP</name>
        <dbReference type="ChEBI" id="CHEBI:37565"/>
    </ligand>
</feature>
<keyword evidence="6 8" id="KW-0342">GTP-binding</keyword>
<organism evidence="10 11">
    <name type="scientific">Croceivirga thetidis</name>
    <dbReference type="NCBI Taxonomy" id="2721623"/>
    <lineage>
        <taxon>Bacteria</taxon>
        <taxon>Pseudomonadati</taxon>
        <taxon>Bacteroidota</taxon>
        <taxon>Flavobacteriia</taxon>
        <taxon>Flavobacteriales</taxon>
        <taxon>Flavobacteriaceae</taxon>
        <taxon>Croceivirga</taxon>
    </lineage>
</organism>
<keyword evidence="7 8" id="KW-0501">Molybdenum cofactor biosynthesis</keyword>
<protein>
    <recommendedName>
        <fullName evidence="8">Probable molybdenum cofactor guanylyltransferase</fullName>
        <shortName evidence="8">MoCo guanylyltransferase</shortName>
        <ecNumber evidence="8">2.7.7.77</ecNumber>
    </recommendedName>
    <alternativeName>
        <fullName evidence="8">GTP:molybdopterin guanylyltransferase</fullName>
    </alternativeName>
    <alternativeName>
        <fullName evidence="8">Mo-MPT guanylyltransferase</fullName>
    </alternativeName>
    <alternativeName>
        <fullName evidence="8">Molybdopterin guanylyltransferase</fullName>
    </alternativeName>
    <alternativeName>
        <fullName evidence="8">Molybdopterin-guanine dinucleotide synthase</fullName>
        <shortName evidence="8">MGD synthase</shortName>
    </alternativeName>
</protein>
<evidence type="ECO:0000256" key="8">
    <source>
        <dbReference type="HAMAP-Rule" id="MF_00316"/>
    </source>
</evidence>
<feature type="domain" description="MobA-like NTP transferase" evidence="9">
    <location>
        <begin position="15"/>
        <end position="170"/>
    </location>
</feature>
<feature type="binding site" evidence="8">
    <location>
        <position position="104"/>
    </location>
    <ligand>
        <name>Mg(2+)</name>
        <dbReference type="ChEBI" id="CHEBI:18420"/>
    </ligand>
</feature>
<dbReference type="PANTHER" id="PTHR19136">
    <property type="entry name" value="MOLYBDENUM COFACTOR GUANYLYLTRANSFERASE"/>
    <property type="match status" value="1"/>
</dbReference>
<dbReference type="InterPro" id="IPR013482">
    <property type="entry name" value="Molybde_CF_guanTrfase"/>
</dbReference>
<evidence type="ECO:0000313" key="10">
    <source>
        <dbReference type="EMBL" id="NKI32305.1"/>
    </source>
</evidence>
<dbReference type="InterPro" id="IPR029044">
    <property type="entry name" value="Nucleotide-diphossugar_trans"/>
</dbReference>
<keyword evidence="2 8" id="KW-0808">Transferase</keyword>
<evidence type="ECO:0000256" key="1">
    <source>
        <dbReference type="ARBA" id="ARBA00022490"/>
    </source>
</evidence>
<dbReference type="CDD" id="cd02503">
    <property type="entry name" value="MobA"/>
    <property type="match status" value="1"/>
</dbReference>
<dbReference type="HAMAP" id="MF_00316">
    <property type="entry name" value="MobA"/>
    <property type="match status" value="1"/>
</dbReference>
<comment type="subcellular location">
    <subcellularLocation>
        <location evidence="8">Cytoplasm</location>
    </subcellularLocation>
</comment>
<sequence length="204" mass="23313">MASISNEAYHVKLYGLILCGGLSTRMGKDKDELKYHGIPQSRYMFELASNCCEQTFYSVREDQKSSYNGLPKIIDRDEYQGPLNGILSAHEEFPKVAWLVLACDLPLLNLPNIQNLVLQRDNSKNATVFSKREDNLPEPLVAIWEPKGLRNLKNNIAEKRAFGPRQFLRSTEIAFVYPSDENVLFNANSMEQFEQAQLHLKSKD</sequence>
<evidence type="ECO:0000259" key="9">
    <source>
        <dbReference type="Pfam" id="PF12804"/>
    </source>
</evidence>
<keyword evidence="11" id="KW-1185">Reference proteome</keyword>
<evidence type="ECO:0000256" key="4">
    <source>
        <dbReference type="ARBA" id="ARBA00022741"/>
    </source>
</evidence>
<evidence type="ECO:0000256" key="3">
    <source>
        <dbReference type="ARBA" id="ARBA00022723"/>
    </source>
</evidence>
<comment type="caution">
    <text evidence="10">The sequence shown here is derived from an EMBL/GenBank/DDBJ whole genome shotgun (WGS) entry which is preliminary data.</text>
</comment>
<accession>A0ABX1GTH2</accession>
<reference evidence="10 11" key="1">
    <citation type="submission" date="2020-04" db="EMBL/GenBank/DDBJ databases">
        <authorList>
            <person name="Yoon J."/>
        </authorList>
    </citation>
    <scope>NUCLEOTIDE SEQUENCE [LARGE SCALE GENOMIC DNA]</scope>
    <source>
        <strain evidence="10 11">DJ-13</strain>
    </source>
</reference>
<evidence type="ECO:0000256" key="5">
    <source>
        <dbReference type="ARBA" id="ARBA00022842"/>
    </source>
</evidence>
<comment type="caution">
    <text evidence="8">Lacks conserved residue(s) required for the propagation of feature annotation.</text>
</comment>
<comment type="domain">
    <text evidence="8">The N-terminal domain determines nucleotide recognition and specific binding, while the C-terminal domain determines the specific binding to the target protein.</text>
</comment>
<evidence type="ECO:0000256" key="6">
    <source>
        <dbReference type="ARBA" id="ARBA00023134"/>
    </source>
</evidence>
<evidence type="ECO:0000256" key="7">
    <source>
        <dbReference type="ARBA" id="ARBA00023150"/>
    </source>
</evidence>
<feature type="binding site" evidence="8">
    <location>
        <position position="75"/>
    </location>
    <ligand>
        <name>GTP</name>
        <dbReference type="ChEBI" id="CHEBI:37565"/>
    </ligand>
</feature>
<comment type="similarity">
    <text evidence="8">Belongs to the MobA family.</text>
</comment>
<keyword evidence="5 8" id="KW-0460">Magnesium</keyword>
<gene>
    <name evidence="8" type="primary">mobA</name>
    <name evidence="10" type="ORF">HCU67_10155</name>
</gene>
<proteinExistence type="inferred from homology"/>
<keyword evidence="4 8" id="KW-0547">Nucleotide-binding</keyword>
<evidence type="ECO:0000313" key="11">
    <source>
        <dbReference type="Proteomes" id="UP000718451"/>
    </source>
</evidence>
<dbReference type="Proteomes" id="UP000718451">
    <property type="component" value="Unassembled WGS sequence"/>
</dbReference>
<feature type="binding site" evidence="8">
    <location>
        <position position="30"/>
    </location>
    <ligand>
        <name>GTP</name>
        <dbReference type="ChEBI" id="CHEBI:37565"/>
    </ligand>
</feature>
<dbReference type="Gene3D" id="3.90.550.10">
    <property type="entry name" value="Spore Coat Polysaccharide Biosynthesis Protein SpsA, Chain A"/>
    <property type="match status" value="1"/>
</dbReference>
<dbReference type="Pfam" id="PF12804">
    <property type="entry name" value="NTP_transf_3"/>
    <property type="match status" value="1"/>
</dbReference>